<feature type="transmembrane region" description="Helical" evidence="1">
    <location>
        <begin position="6"/>
        <end position="27"/>
    </location>
</feature>
<name>A0A3D8VBI7_9GAMM</name>
<evidence type="ECO:0000313" key="3">
    <source>
        <dbReference type="Proteomes" id="UP000256829"/>
    </source>
</evidence>
<evidence type="ECO:0008006" key="4">
    <source>
        <dbReference type="Google" id="ProtNLM"/>
    </source>
</evidence>
<keyword evidence="1" id="KW-1133">Transmembrane helix</keyword>
<dbReference type="RefSeq" id="WP_115843239.1">
    <property type="nucleotide sequence ID" value="NZ_CP183976.1"/>
</dbReference>
<dbReference type="Proteomes" id="UP000256829">
    <property type="component" value="Unassembled WGS sequence"/>
</dbReference>
<evidence type="ECO:0000256" key="1">
    <source>
        <dbReference type="SAM" id="Phobius"/>
    </source>
</evidence>
<sequence length="87" mass="9444">MWARAFAGIVPGFLLSAGLVGLLTWALPGPWQGTIVAGVIAFFVVWIAVMGASFQFASGKRAWAWLSALAIVSLGALWLLQWLRWVE</sequence>
<proteinExistence type="predicted"/>
<organism evidence="2 3">
    <name type="scientific">Lysobacter soli</name>
    <dbReference type="NCBI Taxonomy" id="453783"/>
    <lineage>
        <taxon>Bacteria</taxon>
        <taxon>Pseudomonadati</taxon>
        <taxon>Pseudomonadota</taxon>
        <taxon>Gammaproteobacteria</taxon>
        <taxon>Lysobacterales</taxon>
        <taxon>Lysobacteraceae</taxon>
        <taxon>Lysobacter</taxon>
    </lineage>
</organism>
<keyword evidence="3" id="KW-1185">Reference proteome</keyword>
<gene>
    <name evidence="2" type="ORF">DX912_13885</name>
</gene>
<comment type="caution">
    <text evidence="2">The sequence shown here is derived from an EMBL/GenBank/DDBJ whole genome shotgun (WGS) entry which is preliminary data.</text>
</comment>
<feature type="transmembrane region" description="Helical" evidence="1">
    <location>
        <begin position="34"/>
        <end position="56"/>
    </location>
</feature>
<protein>
    <recommendedName>
        <fullName evidence="4">DUF4175 domain-containing protein</fullName>
    </recommendedName>
</protein>
<feature type="transmembrane region" description="Helical" evidence="1">
    <location>
        <begin position="62"/>
        <end position="83"/>
    </location>
</feature>
<evidence type="ECO:0000313" key="2">
    <source>
        <dbReference type="EMBL" id="RDY66361.1"/>
    </source>
</evidence>
<keyword evidence="1" id="KW-0812">Transmembrane</keyword>
<accession>A0A3D8VBI7</accession>
<reference evidence="2 3" key="1">
    <citation type="submission" date="2018-08" db="EMBL/GenBank/DDBJ databases">
        <title>Lysobacter soli KCTC 22011, whole genome shotgun sequence.</title>
        <authorList>
            <person name="Zhang X."/>
            <person name="Feng G."/>
            <person name="Zhu H."/>
        </authorList>
    </citation>
    <scope>NUCLEOTIDE SEQUENCE [LARGE SCALE GENOMIC DNA]</scope>
    <source>
        <strain evidence="2 3">KCTC 22011</strain>
    </source>
</reference>
<dbReference type="EMBL" id="QTJR01000010">
    <property type="protein sequence ID" value="RDY66361.1"/>
    <property type="molecule type" value="Genomic_DNA"/>
</dbReference>
<keyword evidence="1" id="KW-0472">Membrane</keyword>
<dbReference type="AlphaFoldDB" id="A0A3D8VBI7"/>